<dbReference type="EMBL" id="NCKW01006204">
    <property type="protein sequence ID" value="POM72135.1"/>
    <property type="molecule type" value="Genomic_DNA"/>
</dbReference>
<proteinExistence type="predicted"/>
<reference evidence="1 2" key="1">
    <citation type="journal article" date="2017" name="Genome Biol. Evol.">
        <title>Phytophthora megakarya and P. palmivora, closely related causal agents of cacao black pod rot, underwent increases in genome sizes and gene numbers by different mechanisms.</title>
        <authorList>
            <person name="Ali S.S."/>
            <person name="Shao J."/>
            <person name="Lary D.J."/>
            <person name="Kronmiller B."/>
            <person name="Shen D."/>
            <person name="Strem M.D."/>
            <person name="Amoako-Attah I."/>
            <person name="Akrofi A.Y."/>
            <person name="Begoude B.A."/>
            <person name="Ten Hoopen G.M."/>
            <person name="Coulibaly K."/>
            <person name="Kebe B.I."/>
            <person name="Melnick R.L."/>
            <person name="Guiltinan M.J."/>
            <person name="Tyler B.M."/>
            <person name="Meinhardt L.W."/>
            <person name="Bailey B.A."/>
        </authorList>
    </citation>
    <scope>NUCLEOTIDE SEQUENCE [LARGE SCALE GENOMIC DNA]</scope>
    <source>
        <strain evidence="2">sbr112.9</strain>
    </source>
</reference>
<organism evidence="1 2">
    <name type="scientific">Phytophthora palmivora</name>
    <dbReference type="NCBI Taxonomy" id="4796"/>
    <lineage>
        <taxon>Eukaryota</taxon>
        <taxon>Sar</taxon>
        <taxon>Stramenopiles</taxon>
        <taxon>Oomycota</taxon>
        <taxon>Peronosporomycetes</taxon>
        <taxon>Peronosporales</taxon>
        <taxon>Peronosporaceae</taxon>
        <taxon>Phytophthora</taxon>
    </lineage>
</organism>
<gene>
    <name evidence="1" type="ORF">PHPALM_11203</name>
</gene>
<dbReference type="OrthoDB" id="2119228at2759"/>
<sequence length="277" mass="30211">MNRRLFTALGATVVNGHGWMTKPAATFSAEAGDKSQFIATIESSSSGLKGTFNTAPADNVASFTKAFGSSKYKSLKELIDDKAKITVTGATLTCGTAEPDATPQPLPATVEWSHSDSEGFTPSHEGPCEVWCDNVRAFQDENCAANFKSAPAELPYEKSKCTGASKLTFYWMAMHGPTWQVISRGTNTVFWWFSVHPNHGLFFSWVPCSPNALNWGLAVNPDGGFSFGRYTDGHCCSVLGWLAVDHNGSFIQHVAIHLDDHCSLDFDYNGRVRLRLV</sequence>
<dbReference type="Proteomes" id="UP000237271">
    <property type="component" value="Unassembled WGS sequence"/>
</dbReference>
<name>A0A2P4Y2T3_9STRA</name>
<evidence type="ECO:0000313" key="1">
    <source>
        <dbReference type="EMBL" id="POM72135.1"/>
    </source>
</evidence>
<dbReference type="AlphaFoldDB" id="A0A2P4Y2T3"/>
<accession>A0A2P4Y2T3</accession>
<keyword evidence="2" id="KW-1185">Reference proteome</keyword>
<comment type="caution">
    <text evidence="1">The sequence shown here is derived from an EMBL/GenBank/DDBJ whole genome shotgun (WGS) entry which is preliminary data.</text>
</comment>
<evidence type="ECO:0000313" key="2">
    <source>
        <dbReference type="Proteomes" id="UP000237271"/>
    </source>
</evidence>
<protein>
    <submittedName>
        <fullName evidence="1">Uncharacterized protein</fullName>
    </submittedName>
</protein>